<evidence type="ECO:0000259" key="6">
    <source>
        <dbReference type="Pfam" id="PF04841"/>
    </source>
</evidence>
<comment type="subunit">
    <text evidence="3">Core component of at least two putative endosomal tethering complexes, the homotypic fusion and vacuole protein sorting (HOPS) complex and the class C core vacuole/endosome tethering (CORVET) complex. Their common core is composed of the class C Vps proteins VPS11, VPS16, VPS18 and VPS33A, which in HOPS further associates with VPS39 and VPS41 and in CORVET with VPS8 and TGFBRAP1. Interacts with RAB5C. Interacts with STX17, MON1B. Associates with adapter protein complex 3 (AP-3) and clathrin:AP-3 complexes.</text>
</comment>
<dbReference type="InterPro" id="IPR038132">
    <property type="entry name" value="Vps16_C_sf"/>
</dbReference>
<evidence type="ECO:0000256" key="1">
    <source>
        <dbReference type="ARBA" id="ARBA00009250"/>
    </source>
</evidence>
<keyword evidence="4" id="KW-0472">Membrane</keyword>
<proteinExistence type="inferred from homology"/>
<evidence type="ECO:0000256" key="3">
    <source>
        <dbReference type="ARBA" id="ARBA00061859"/>
    </source>
</evidence>
<dbReference type="EMBL" id="JBAMIC010000021">
    <property type="protein sequence ID" value="KAK7092880.1"/>
    <property type="molecule type" value="Genomic_DNA"/>
</dbReference>
<feature type="domain" description="Vps16 N-terminal" evidence="6">
    <location>
        <begin position="3"/>
        <end position="412"/>
    </location>
</feature>
<dbReference type="GO" id="GO:0030897">
    <property type="term" value="C:HOPS complex"/>
    <property type="evidence" value="ECO:0007669"/>
    <property type="project" value="UniProtKB-UniRule"/>
</dbReference>
<evidence type="ECO:0000256" key="2">
    <source>
        <dbReference type="ARBA" id="ARBA00017947"/>
    </source>
</evidence>
<keyword evidence="4" id="KW-0653">Protein transport</keyword>
<sequence>MATADWNPLGETYYRKCEIYSMEWAGLVDLSKFTVAAAAYGGPIALLKDENKLNRGATTNIKPVVSVYNAAGRLLSQIRWSSGRIMKMGWTIMEDLLFVQDDGVVLVYDMFLGFKRTFSMGQEAKDVKILDARIFTSFQGTGVAVMTTSFRIFLITNTESPRIIRLAEVPDLNAVPNCWDIVVMDRQVRALVGKGSELYIVDQGGQYQKQDPKTEKEEIGDYLDLAVSFNNKFVVLFTGKGHIWMGSSDLLNCFGEFETKTAAKPQQLAWCGNGAVVALWDRFLLVVGPQKYWIKFNFECPVYLLPEVDGLRIIGNEQHEFLQRVPPVTEQIFKIGSMEPGAMLYEANREYQKQHQKADEYLRMIKERLDVAVNQCIQAAGHEFEASKQKQLLRAASFGKCFLTDFRPESFVNMSQMLRVLNQVRHHTVGIPLTYTQLEHLSMPVLIDRLVLRKLFGLAILICQYLKIPDAEGQSRIMAHWACYKVQQKHVDEEQLARVISQKLLERPGVSFSEIASVALEHGRRQLAVKLLDYEPRASEQVPLLLKMGQLQPSLNKAIESGDTDLVYTVLLHLRDNQEPSQFYMMIHTMPIAFSLFIQYCRHQNLVLVEKMWEQEDNQAEIAYTKIVRSYGEDTMDIRTKILEESSHCFHRVGNIFAEKQVEEQIKLLKHQRKLEDEMGLSFVDMSLQQTLHKLTLEGAHMAADKLRKEFKVPDKRWWWMRAMALAESGDWAELEKFSKSKKPPIGMEAFVDVCMKHHNKQEALKYLSRVLPDHKVKALVKVGQLREAAEQAAENKNEDELIYVLGKVKVADKQLADNIRQKIEQLGSRR</sequence>
<gene>
    <name evidence="7" type="ORF">V1264_008559</name>
</gene>
<dbReference type="SUPFAM" id="SSF50978">
    <property type="entry name" value="WD40 repeat-like"/>
    <property type="match status" value="1"/>
</dbReference>
<dbReference type="GO" id="GO:0005765">
    <property type="term" value="C:lysosomal membrane"/>
    <property type="evidence" value="ECO:0007669"/>
    <property type="project" value="UniProtKB-SubCell"/>
</dbReference>
<dbReference type="InterPro" id="IPR036322">
    <property type="entry name" value="WD40_repeat_dom_sf"/>
</dbReference>
<protein>
    <recommendedName>
        <fullName evidence="2 4">Vacuolar protein sorting-associated protein 16 homolog</fullName>
    </recommendedName>
</protein>
<evidence type="ECO:0000313" key="8">
    <source>
        <dbReference type="Proteomes" id="UP001374579"/>
    </source>
</evidence>
<feature type="domain" description="Vps16 C-terminal" evidence="5">
    <location>
        <begin position="510"/>
        <end position="822"/>
    </location>
</feature>
<dbReference type="Pfam" id="PF04841">
    <property type="entry name" value="Vps16_N"/>
    <property type="match status" value="1"/>
</dbReference>
<dbReference type="FunFam" id="1.10.150.780:FF:000001">
    <property type="entry name" value="Vacuolar protein sorting-associated protein 16 homolog"/>
    <property type="match status" value="1"/>
</dbReference>
<dbReference type="Gene3D" id="1.10.150.780">
    <property type="entry name" value="Vps16, C-terminal region"/>
    <property type="match status" value="1"/>
</dbReference>
<keyword evidence="4" id="KW-0967">Endosome</keyword>
<keyword evidence="8" id="KW-1185">Reference proteome</keyword>
<dbReference type="AlphaFoldDB" id="A0AAN9AT74"/>
<dbReference type="PANTHER" id="PTHR12811:SF0">
    <property type="entry name" value="VACUOLAR PROTEIN SORTING-ASSOCIATED PROTEIN 16 HOMOLOG"/>
    <property type="match status" value="1"/>
</dbReference>
<dbReference type="InterPro" id="IPR006925">
    <property type="entry name" value="Vps16_C"/>
</dbReference>
<dbReference type="GO" id="GO:0042144">
    <property type="term" value="P:vacuole fusion, non-autophagic"/>
    <property type="evidence" value="ECO:0007669"/>
    <property type="project" value="TreeGrafter"/>
</dbReference>
<comment type="function">
    <text evidence="4">Plays a role in vesicle-mediated protein trafficking to lysosomal compartments including the endocytic membrane transport and autophagic pathways. Believed to act as a core component of the putative HOPS and CORVET endosomal tethering complexes.</text>
</comment>
<comment type="subcellular location">
    <subcellularLocation>
        <location evidence="4">Late endosome membrane</location>
        <topology evidence="4">Peripheral membrane protein</topology>
        <orientation evidence="4">Cytoplasmic side</orientation>
    </subcellularLocation>
    <subcellularLocation>
        <location evidence="4">Lysosome membrane</location>
        <topology evidence="4">Peripheral membrane protein</topology>
        <orientation evidence="4">Cytoplasmic side</orientation>
    </subcellularLocation>
    <text evidence="4">Cytoplasmic, peripheral membrane protein associated with late endosomes/lysosomes.</text>
</comment>
<dbReference type="GO" id="GO:0033263">
    <property type="term" value="C:CORVET complex"/>
    <property type="evidence" value="ECO:0007669"/>
    <property type="project" value="UniProtKB-UniRule"/>
</dbReference>
<reference evidence="7 8" key="1">
    <citation type="submission" date="2024-02" db="EMBL/GenBank/DDBJ databases">
        <title>Chromosome-scale genome assembly of the rough periwinkle Littorina saxatilis.</title>
        <authorList>
            <person name="De Jode A."/>
            <person name="Faria R."/>
            <person name="Formenti G."/>
            <person name="Sims Y."/>
            <person name="Smith T.P."/>
            <person name="Tracey A."/>
            <person name="Wood J.M.D."/>
            <person name="Zagrodzka Z.B."/>
            <person name="Johannesson K."/>
            <person name="Butlin R.K."/>
            <person name="Leder E.H."/>
        </authorList>
    </citation>
    <scope>NUCLEOTIDE SEQUENCE [LARGE SCALE GENOMIC DNA]</scope>
    <source>
        <strain evidence="7">Snail1</strain>
        <tissue evidence="7">Muscle</tissue>
    </source>
</reference>
<evidence type="ECO:0000313" key="7">
    <source>
        <dbReference type="EMBL" id="KAK7092880.1"/>
    </source>
</evidence>
<dbReference type="GO" id="GO:0006886">
    <property type="term" value="P:intracellular protein transport"/>
    <property type="evidence" value="ECO:0007669"/>
    <property type="project" value="InterPro"/>
</dbReference>
<organism evidence="7 8">
    <name type="scientific">Littorina saxatilis</name>
    <dbReference type="NCBI Taxonomy" id="31220"/>
    <lineage>
        <taxon>Eukaryota</taxon>
        <taxon>Metazoa</taxon>
        <taxon>Spiralia</taxon>
        <taxon>Lophotrochozoa</taxon>
        <taxon>Mollusca</taxon>
        <taxon>Gastropoda</taxon>
        <taxon>Caenogastropoda</taxon>
        <taxon>Littorinimorpha</taxon>
        <taxon>Littorinoidea</taxon>
        <taxon>Littorinidae</taxon>
        <taxon>Littorina</taxon>
    </lineage>
</organism>
<evidence type="ECO:0000256" key="4">
    <source>
        <dbReference type="PIRNR" id="PIRNR007949"/>
    </source>
</evidence>
<comment type="similarity">
    <text evidence="1 4">Belongs to the VPS16 family.</text>
</comment>
<dbReference type="InterPro" id="IPR016534">
    <property type="entry name" value="VPS16"/>
</dbReference>
<dbReference type="InterPro" id="IPR006926">
    <property type="entry name" value="Vps16_N"/>
</dbReference>
<evidence type="ECO:0000259" key="5">
    <source>
        <dbReference type="Pfam" id="PF04840"/>
    </source>
</evidence>
<dbReference type="PANTHER" id="PTHR12811">
    <property type="entry name" value="VACUOLAR PROTEIN SORTING VPS16"/>
    <property type="match status" value="1"/>
</dbReference>
<dbReference type="Pfam" id="PF04840">
    <property type="entry name" value="Vps16_C"/>
    <property type="match status" value="1"/>
</dbReference>
<dbReference type="GO" id="GO:0016197">
    <property type="term" value="P:endosomal transport"/>
    <property type="evidence" value="ECO:0007669"/>
    <property type="project" value="TreeGrafter"/>
</dbReference>
<name>A0AAN9AT74_9CAEN</name>
<keyword evidence="4" id="KW-0813">Transport</keyword>
<dbReference type="PIRSF" id="PIRSF007949">
    <property type="entry name" value="VPS16"/>
    <property type="match status" value="1"/>
</dbReference>
<dbReference type="Proteomes" id="UP001374579">
    <property type="component" value="Unassembled WGS sequence"/>
</dbReference>
<dbReference type="GO" id="GO:0031902">
    <property type="term" value="C:late endosome membrane"/>
    <property type="evidence" value="ECO:0007669"/>
    <property type="project" value="UniProtKB-SubCell"/>
</dbReference>
<keyword evidence="4" id="KW-0458">Lysosome</keyword>
<comment type="caution">
    <text evidence="7">The sequence shown here is derived from an EMBL/GenBank/DDBJ whole genome shotgun (WGS) entry which is preliminary data.</text>
</comment>
<accession>A0AAN9AT74</accession>
<dbReference type="GO" id="GO:0003779">
    <property type="term" value="F:actin binding"/>
    <property type="evidence" value="ECO:0007669"/>
    <property type="project" value="TreeGrafter"/>
</dbReference>